<organism evidence="1 2">
    <name type="scientific">Aulographum hederae CBS 113979</name>
    <dbReference type="NCBI Taxonomy" id="1176131"/>
    <lineage>
        <taxon>Eukaryota</taxon>
        <taxon>Fungi</taxon>
        <taxon>Dikarya</taxon>
        <taxon>Ascomycota</taxon>
        <taxon>Pezizomycotina</taxon>
        <taxon>Dothideomycetes</taxon>
        <taxon>Pleosporomycetidae</taxon>
        <taxon>Aulographales</taxon>
        <taxon>Aulographaceae</taxon>
    </lineage>
</organism>
<evidence type="ECO:0000313" key="1">
    <source>
        <dbReference type="EMBL" id="KAF1992235.1"/>
    </source>
</evidence>
<name>A0A6G1HGF2_9PEZI</name>
<dbReference type="PANTHER" id="PTHR42085:SF2">
    <property type="entry name" value="F-BOX DOMAIN-CONTAINING PROTEIN"/>
    <property type="match status" value="1"/>
</dbReference>
<proteinExistence type="predicted"/>
<dbReference type="InterPro" id="IPR038883">
    <property type="entry name" value="AN11006-like"/>
</dbReference>
<sequence>MSKDLPPHDQPMIVAYIKWTEQRLLPSPVVHRKPHRPILKSIIDPTTPVVTIVDPRNRLLSLPAELRNLIYLYSALEPVLVVLSPSILGIDPEPLRPWMYEKALLRTCRQIRAEAWTIFLAHTDFHLMGWLHERLSRIAYAQVKVTSLADLAILRHLKIVVFTQQYGPRVVPPVLTRLSLSPNGKRLCIVMTWAPKVWPARLFARKVTKMRKARGGVLDGEALVLLAKFLWDNDGKVVEERAETIPDVGDLYMLI</sequence>
<accession>A0A6G1HGF2</accession>
<evidence type="ECO:0008006" key="3">
    <source>
        <dbReference type="Google" id="ProtNLM"/>
    </source>
</evidence>
<reference evidence="1" key="1">
    <citation type="journal article" date="2020" name="Stud. Mycol.">
        <title>101 Dothideomycetes genomes: a test case for predicting lifestyles and emergence of pathogens.</title>
        <authorList>
            <person name="Haridas S."/>
            <person name="Albert R."/>
            <person name="Binder M."/>
            <person name="Bloem J."/>
            <person name="Labutti K."/>
            <person name="Salamov A."/>
            <person name="Andreopoulos B."/>
            <person name="Baker S."/>
            <person name="Barry K."/>
            <person name="Bills G."/>
            <person name="Bluhm B."/>
            <person name="Cannon C."/>
            <person name="Castanera R."/>
            <person name="Culley D."/>
            <person name="Daum C."/>
            <person name="Ezra D."/>
            <person name="Gonzalez J."/>
            <person name="Henrissat B."/>
            <person name="Kuo A."/>
            <person name="Liang C."/>
            <person name="Lipzen A."/>
            <person name="Lutzoni F."/>
            <person name="Magnuson J."/>
            <person name="Mondo S."/>
            <person name="Nolan M."/>
            <person name="Ohm R."/>
            <person name="Pangilinan J."/>
            <person name="Park H.-J."/>
            <person name="Ramirez L."/>
            <person name="Alfaro M."/>
            <person name="Sun H."/>
            <person name="Tritt A."/>
            <person name="Yoshinaga Y."/>
            <person name="Zwiers L.-H."/>
            <person name="Turgeon B."/>
            <person name="Goodwin S."/>
            <person name="Spatafora J."/>
            <person name="Crous P."/>
            <person name="Grigoriev I."/>
        </authorList>
    </citation>
    <scope>NUCLEOTIDE SEQUENCE</scope>
    <source>
        <strain evidence="1">CBS 113979</strain>
    </source>
</reference>
<gene>
    <name evidence="1" type="ORF">K402DRAFT_415930</name>
</gene>
<dbReference type="Proteomes" id="UP000800041">
    <property type="component" value="Unassembled WGS sequence"/>
</dbReference>
<dbReference type="OrthoDB" id="62952at2759"/>
<evidence type="ECO:0000313" key="2">
    <source>
        <dbReference type="Proteomes" id="UP000800041"/>
    </source>
</evidence>
<protein>
    <recommendedName>
        <fullName evidence="3">F-box domain-containing protein</fullName>
    </recommendedName>
</protein>
<keyword evidence="2" id="KW-1185">Reference proteome</keyword>
<dbReference type="EMBL" id="ML977137">
    <property type="protein sequence ID" value="KAF1992235.1"/>
    <property type="molecule type" value="Genomic_DNA"/>
</dbReference>
<dbReference type="PANTHER" id="PTHR42085">
    <property type="entry name" value="F-BOX DOMAIN-CONTAINING PROTEIN"/>
    <property type="match status" value="1"/>
</dbReference>
<dbReference type="AlphaFoldDB" id="A0A6G1HGF2"/>